<gene>
    <name evidence="2" type="ORF">F2Q69_00048506</name>
</gene>
<organism evidence="2 3">
    <name type="scientific">Brassica cretica</name>
    <name type="common">Mustard</name>
    <dbReference type="NCBI Taxonomy" id="69181"/>
    <lineage>
        <taxon>Eukaryota</taxon>
        <taxon>Viridiplantae</taxon>
        <taxon>Streptophyta</taxon>
        <taxon>Embryophyta</taxon>
        <taxon>Tracheophyta</taxon>
        <taxon>Spermatophyta</taxon>
        <taxon>Magnoliopsida</taxon>
        <taxon>eudicotyledons</taxon>
        <taxon>Gunneridae</taxon>
        <taxon>Pentapetalae</taxon>
        <taxon>rosids</taxon>
        <taxon>malvids</taxon>
        <taxon>Brassicales</taxon>
        <taxon>Brassicaceae</taxon>
        <taxon>Brassiceae</taxon>
        <taxon>Brassica</taxon>
    </lineage>
</organism>
<dbReference type="AlphaFoldDB" id="A0A8S9PJX9"/>
<dbReference type="EMBL" id="QGKX02001347">
    <property type="protein sequence ID" value="KAF3522325.1"/>
    <property type="molecule type" value="Genomic_DNA"/>
</dbReference>
<evidence type="ECO:0000313" key="2">
    <source>
        <dbReference type="EMBL" id="KAF3522325.1"/>
    </source>
</evidence>
<feature type="signal peptide" evidence="1">
    <location>
        <begin position="1"/>
        <end position="16"/>
    </location>
</feature>
<comment type="caution">
    <text evidence="2">The sequence shown here is derived from an EMBL/GenBank/DDBJ whole genome shotgun (WGS) entry which is preliminary data.</text>
</comment>
<evidence type="ECO:0000313" key="3">
    <source>
        <dbReference type="Proteomes" id="UP000712600"/>
    </source>
</evidence>
<accession>A0A8S9PJX9</accession>
<reference evidence="2" key="1">
    <citation type="submission" date="2019-12" db="EMBL/GenBank/DDBJ databases">
        <title>Genome sequencing and annotation of Brassica cretica.</title>
        <authorList>
            <person name="Studholme D.J."/>
            <person name="Sarris P."/>
        </authorList>
    </citation>
    <scope>NUCLEOTIDE SEQUENCE</scope>
    <source>
        <strain evidence="2">PFS-109/04</strain>
        <tissue evidence="2">Leaf</tissue>
    </source>
</reference>
<name>A0A8S9PJX9_BRACR</name>
<keyword evidence="1" id="KW-0732">Signal</keyword>
<proteinExistence type="predicted"/>
<protein>
    <submittedName>
        <fullName evidence="2">Uncharacterized protein</fullName>
    </submittedName>
</protein>
<feature type="chain" id="PRO_5035785610" evidence="1">
    <location>
        <begin position="17"/>
        <end position="182"/>
    </location>
</feature>
<evidence type="ECO:0000256" key="1">
    <source>
        <dbReference type="SAM" id="SignalP"/>
    </source>
</evidence>
<dbReference type="Proteomes" id="UP000712600">
    <property type="component" value="Unassembled WGS sequence"/>
</dbReference>
<sequence>MMTFQLLVVSLHVLAGDLGTFEQTLVSISHHVLYAYNSPSTEESVRGLKETLGIPPKIVFLMPSSSDGSWFAEQAHTILPIVEGHPRANWETITPACIESVLTIISSPSTDLSLSLVLSSRPTARYPWVSNPTLANRLAESEPEEYSFPDLWGGLEDPCCFVKENYSNEATSDQIEGLCHIF</sequence>